<dbReference type="Pfam" id="PF16000">
    <property type="entry name" value="CARMIL_C"/>
    <property type="match status" value="1"/>
</dbReference>
<evidence type="ECO:0000256" key="1">
    <source>
        <dbReference type="SAM" id="MobiDB-lite"/>
    </source>
</evidence>
<reference evidence="3 4" key="1">
    <citation type="submission" date="2019-01" db="EMBL/GenBank/DDBJ databases">
        <title>Draft Genome and Complete Hox-Cluster Characterization of the Sterlet Sturgeon (Acipenser ruthenus).</title>
        <authorList>
            <person name="Wei Q."/>
        </authorList>
    </citation>
    <scope>NUCLEOTIDE SEQUENCE [LARGE SCALE GENOMIC DNA]</scope>
    <source>
        <strain evidence="3">WHYD16114868_AA</strain>
        <tissue evidence="3">Blood</tissue>
    </source>
</reference>
<evidence type="ECO:0000313" key="4">
    <source>
        <dbReference type="Proteomes" id="UP000289886"/>
    </source>
</evidence>
<accession>A0A444V1M8</accession>
<organism evidence="3 4">
    <name type="scientific">Acipenser ruthenus</name>
    <name type="common">Sterlet sturgeon</name>
    <dbReference type="NCBI Taxonomy" id="7906"/>
    <lineage>
        <taxon>Eukaryota</taxon>
        <taxon>Metazoa</taxon>
        <taxon>Chordata</taxon>
        <taxon>Craniata</taxon>
        <taxon>Vertebrata</taxon>
        <taxon>Euteleostomi</taxon>
        <taxon>Actinopterygii</taxon>
        <taxon>Chondrostei</taxon>
        <taxon>Acipenseriformes</taxon>
        <taxon>Acipenseridae</taxon>
        <taxon>Acipenser</taxon>
    </lineage>
</organism>
<feature type="compositionally biased region" description="Basic and acidic residues" evidence="1">
    <location>
        <begin position="93"/>
        <end position="115"/>
    </location>
</feature>
<name>A0A444V1M8_ACIRT</name>
<feature type="compositionally biased region" description="Basic and acidic residues" evidence="1">
    <location>
        <begin position="256"/>
        <end position="272"/>
    </location>
</feature>
<feature type="domain" description="CARMIL C-terminal" evidence="2">
    <location>
        <begin position="63"/>
        <end position="134"/>
    </location>
</feature>
<feature type="compositionally biased region" description="Basic and acidic residues" evidence="1">
    <location>
        <begin position="206"/>
        <end position="233"/>
    </location>
</feature>
<evidence type="ECO:0000313" key="3">
    <source>
        <dbReference type="EMBL" id="RXM94294.1"/>
    </source>
</evidence>
<dbReference type="AlphaFoldDB" id="A0A444V1M8"/>
<sequence>MRNLDNNTYLEEGFIGEGYLLWRQKVLYCNDLWGIDLFVLLTQAKWKPGVHSVWSSSDEQVSAALSQEGEQNDLMGRVDEGVDAFFSNKVTKMDTKKRPVKSDSQEGGETEEKKKRDSRKSGFLNLIKSRSSKSERPQTVAVSEEPTSPKSSVKGPAVEPTSPKSSVKGPAVEPISPKSSVKGPAVEPSKVKEVKPVFTDQNSSSDRSEELKTPDSMDEHSEDSLKGDSKPEGKCSPQGGRRYGVQVMGSGLLAEMKAKQEKRAAVSHKSHDSTSSTDQHDGSGSGMFA</sequence>
<gene>
    <name evidence="3" type="ORF">EOD39_18145</name>
</gene>
<evidence type="ECO:0000259" key="2">
    <source>
        <dbReference type="Pfam" id="PF16000"/>
    </source>
</evidence>
<proteinExistence type="predicted"/>
<comment type="caution">
    <text evidence="3">The sequence shown here is derived from an EMBL/GenBank/DDBJ whole genome shotgun (WGS) entry which is preliminary data.</text>
</comment>
<keyword evidence="4" id="KW-1185">Reference proteome</keyword>
<dbReference type="InterPro" id="IPR031943">
    <property type="entry name" value="CARMIL_C"/>
</dbReference>
<protein>
    <submittedName>
        <fullName evidence="3">Leucine-rich repeat-containing protein 16A</fullName>
    </submittedName>
</protein>
<dbReference type="EMBL" id="SCEB01003523">
    <property type="protein sequence ID" value="RXM94294.1"/>
    <property type="molecule type" value="Genomic_DNA"/>
</dbReference>
<feature type="region of interest" description="Disordered" evidence="1">
    <location>
        <begin position="93"/>
        <end position="289"/>
    </location>
</feature>
<dbReference type="Proteomes" id="UP000289886">
    <property type="component" value="Unassembled WGS sequence"/>
</dbReference>